<dbReference type="GeneTree" id="ENSGT00710000106875"/>
<dbReference type="AlphaFoldDB" id="A0A2K6FAA2"/>
<protein>
    <submittedName>
        <fullName evidence="1">Uncharacterized protein</fullName>
    </submittedName>
</protein>
<sequence>MVPLHKDSWEEEICPSASHFFRCVCLTQHVQRPRLEKSGCTKPKPWGGAAAGACPGNQKQPCVLAERVRRGQRTLEERLSHRGRKLRKDMAELCGPKAQEEEKLQALQFQVDRGNHKLEAELESQHQTRGRLGALPQQRLDQSEDVPAEVVRILEVSRAAAQLSSLVTDLERTAKEPDARTLQDFFVSRGAPQKLDVLYPELEKRVSESLLQPPPKL</sequence>
<evidence type="ECO:0000313" key="1">
    <source>
        <dbReference type="Ensembl" id="ENSPCOP00000010915.1"/>
    </source>
</evidence>
<reference evidence="1" key="2">
    <citation type="submission" date="2025-09" db="UniProtKB">
        <authorList>
            <consortium name="Ensembl"/>
        </authorList>
    </citation>
    <scope>IDENTIFICATION</scope>
</reference>
<proteinExistence type="predicted"/>
<organism evidence="1 2">
    <name type="scientific">Propithecus coquereli</name>
    <name type="common">Coquerel's sifaka</name>
    <name type="synonym">Propithecus verreauxi coquereli</name>
    <dbReference type="NCBI Taxonomy" id="379532"/>
    <lineage>
        <taxon>Eukaryota</taxon>
        <taxon>Metazoa</taxon>
        <taxon>Chordata</taxon>
        <taxon>Craniata</taxon>
        <taxon>Vertebrata</taxon>
        <taxon>Euteleostomi</taxon>
        <taxon>Mammalia</taxon>
        <taxon>Eutheria</taxon>
        <taxon>Euarchontoglires</taxon>
        <taxon>Primates</taxon>
        <taxon>Strepsirrhini</taxon>
        <taxon>Lemuriformes</taxon>
        <taxon>Indriidae</taxon>
        <taxon>Propithecus</taxon>
    </lineage>
</organism>
<keyword evidence="2" id="KW-1185">Reference proteome</keyword>
<evidence type="ECO:0000313" key="2">
    <source>
        <dbReference type="Proteomes" id="UP000233160"/>
    </source>
</evidence>
<dbReference type="OMA" id="ICPSASH"/>
<accession>A0A2K6FAA2</accession>
<dbReference type="Proteomes" id="UP000233160">
    <property type="component" value="Unassembled WGS sequence"/>
</dbReference>
<dbReference type="Ensembl" id="ENSPCOT00000021497.1">
    <property type="protein sequence ID" value="ENSPCOP00000010915.1"/>
    <property type="gene ID" value="ENSPCOG00000016944.1"/>
</dbReference>
<reference evidence="1" key="1">
    <citation type="submission" date="2025-08" db="UniProtKB">
        <authorList>
            <consortium name="Ensembl"/>
        </authorList>
    </citation>
    <scope>IDENTIFICATION</scope>
</reference>
<dbReference type="STRING" id="379532.ENSPCOP00000010915"/>
<name>A0A2K6FAA2_PROCO</name>